<evidence type="ECO:0000313" key="4">
    <source>
        <dbReference type="Proteomes" id="UP001165962"/>
    </source>
</evidence>
<evidence type="ECO:0000256" key="1">
    <source>
        <dbReference type="ARBA" id="ARBA00007521"/>
    </source>
</evidence>
<dbReference type="Gene3D" id="2.30.30.110">
    <property type="match status" value="1"/>
</dbReference>
<keyword evidence="2" id="KW-1277">Toxin-antitoxin system</keyword>
<proteinExistence type="inferred from homology"/>
<name>A0ABX0J790_9BACL</name>
<accession>A0ABX0J790</accession>
<organism evidence="3 4">
    <name type="scientific">Paenibacillus agricola</name>
    <dbReference type="NCBI Taxonomy" id="2716264"/>
    <lineage>
        <taxon>Bacteria</taxon>
        <taxon>Bacillati</taxon>
        <taxon>Bacillota</taxon>
        <taxon>Bacilli</taxon>
        <taxon>Bacillales</taxon>
        <taxon>Paenibacillaceae</taxon>
        <taxon>Paenibacillus</taxon>
    </lineage>
</organism>
<sequence>MCRQGDILLIPFPYSDLSATKKCPILVLSNSSYNVSHHDLIVATITSKKSVWRRILWDYLVNSSKAVSKTCLTQRRMKNLQMSMKQEG</sequence>
<comment type="caution">
    <text evidence="3">The sequence shown here is derived from an EMBL/GenBank/DDBJ whole genome shotgun (WGS) entry which is preliminary data.</text>
</comment>
<evidence type="ECO:0000256" key="2">
    <source>
        <dbReference type="ARBA" id="ARBA00022649"/>
    </source>
</evidence>
<keyword evidence="4" id="KW-1185">Reference proteome</keyword>
<dbReference type="Pfam" id="PF02452">
    <property type="entry name" value="PemK_toxin"/>
    <property type="match status" value="1"/>
</dbReference>
<reference evidence="3" key="1">
    <citation type="submission" date="2020-03" db="EMBL/GenBank/DDBJ databases">
        <title>Draft sequencing of Paenibacilllus sp. S3N08.</title>
        <authorList>
            <person name="Kim D.-U."/>
        </authorList>
    </citation>
    <scope>NUCLEOTIDE SEQUENCE</scope>
    <source>
        <strain evidence="3">S3N08</strain>
    </source>
</reference>
<gene>
    <name evidence="3" type="ORF">G9U52_07390</name>
</gene>
<dbReference type="Proteomes" id="UP001165962">
    <property type="component" value="Unassembled WGS sequence"/>
</dbReference>
<dbReference type="SUPFAM" id="SSF50118">
    <property type="entry name" value="Cell growth inhibitor/plasmid maintenance toxic component"/>
    <property type="match status" value="1"/>
</dbReference>
<dbReference type="EMBL" id="JAAOIW010000002">
    <property type="protein sequence ID" value="NHN29655.1"/>
    <property type="molecule type" value="Genomic_DNA"/>
</dbReference>
<evidence type="ECO:0000313" key="3">
    <source>
        <dbReference type="EMBL" id="NHN29655.1"/>
    </source>
</evidence>
<dbReference type="InterPro" id="IPR003477">
    <property type="entry name" value="PemK-like"/>
</dbReference>
<dbReference type="InterPro" id="IPR011067">
    <property type="entry name" value="Plasmid_toxin/cell-grow_inhib"/>
</dbReference>
<comment type="similarity">
    <text evidence="1">Belongs to the PemK/MazF family.</text>
</comment>
<protein>
    <submittedName>
        <fullName evidence="3">Type II toxin-antitoxin system PemK/MazF family toxin</fullName>
    </submittedName>
</protein>